<dbReference type="Pfam" id="PF00300">
    <property type="entry name" value="His_Phos_1"/>
    <property type="match status" value="1"/>
</dbReference>
<dbReference type="PANTHER" id="PTHR47821">
    <property type="entry name" value="PHOSPHOGLYCERATE MUTASE FAMILY PROTEIN"/>
    <property type="match status" value="1"/>
</dbReference>
<accession>A0A1H9PPL9</accession>
<dbReference type="CDD" id="cd07067">
    <property type="entry name" value="HP_PGM_like"/>
    <property type="match status" value="1"/>
</dbReference>
<dbReference type="InterPro" id="IPR029033">
    <property type="entry name" value="His_PPase_superfam"/>
</dbReference>
<dbReference type="SMART" id="SM00855">
    <property type="entry name" value="PGAM"/>
    <property type="match status" value="1"/>
</dbReference>
<proteinExistence type="predicted"/>
<dbReference type="PANTHER" id="PTHR47821:SF2">
    <property type="entry name" value="PHOSPHOGLYCERATE MUTASE FAMILY PROTEIN"/>
    <property type="match status" value="1"/>
</dbReference>
<dbReference type="AlphaFoldDB" id="A0A1H9PPL9"/>
<dbReference type="Gene3D" id="3.40.50.1240">
    <property type="entry name" value="Phosphoglycerate mutase-like"/>
    <property type="match status" value="1"/>
</dbReference>
<dbReference type="InterPro" id="IPR013078">
    <property type="entry name" value="His_Pase_superF_clade-1"/>
</dbReference>
<dbReference type="STRING" id="416874.SAMN04487958_101360"/>
<dbReference type="EMBL" id="FOGS01000001">
    <property type="protein sequence ID" value="SER50296.1"/>
    <property type="molecule type" value="Genomic_DNA"/>
</dbReference>
<dbReference type="SUPFAM" id="SSF53254">
    <property type="entry name" value="Phosphoglycerate mutase-like"/>
    <property type="match status" value="1"/>
</dbReference>
<reference evidence="2" key="1">
    <citation type="submission" date="2016-10" db="EMBL/GenBank/DDBJ databases">
        <authorList>
            <person name="Varghese N."/>
            <person name="Submissions S."/>
        </authorList>
    </citation>
    <scope>NUCLEOTIDE SEQUENCE [LARGE SCALE GENOMIC DNA]</scope>
    <source>
        <strain evidence="2">CGMCC 1.6495</strain>
    </source>
</reference>
<gene>
    <name evidence="1" type="ORF">SAMN04487958_101360</name>
</gene>
<evidence type="ECO:0000313" key="2">
    <source>
        <dbReference type="Proteomes" id="UP000198505"/>
    </source>
</evidence>
<dbReference type="PIRSF" id="PIRSF000709">
    <property type="entry name" value="6PFK_2-Ptase"/>
    <property type="match status" value="1"/>
</dbReference>
<dbReference type="RefSeq" id="WP_245748317.1">
    <property type="nucleotide sequence ID" value="NZ_FOGS01000001.1"/>
</dbReference>
<protein>
    <submittedName>
        <fullName evidence="1">Probable phosphoglycerate mutase</fullName>
    </submittedName>
</protein>
<name>A0A1H9PPL9_9GAMM</name>
<sequence length="197" mass="21711">MSVLSLGAPTHWRNRYLLMRHGHSQANQQGVIVSSPARGVANFGLSELGEQQLAQRVADWQWPTPTRVVHSDFLRTAQTAAHIADAFGLTPSVETRLRERYFGELEGQGDDRYPGIWALDAQNAEHHYHQVEAVSAVAKRMRAVIDDWEQTASGETIALVSHGDPLQILLTALAGKPLSQHREREALLPASITLIGA</sequence>
<evidence type="ECO:0000313" key="1">
    <source>
        <dbReference type="EMBL" id="SER50296.1"/>
    </source>
</evidence>
<organism evidence="1 2">
    <name type="scientific">Vreelandella subterranea</name>
    <dbReference type="NCBI Taxonomy" id="416874"/>
    <lineage>
        <taxon>Bacteria</taxon>
        <taxon>Pseudomonadati</taxon>
        <taxon>Pseudomonadota</taxon>
        <taxon>Gammaproteobacteria</taxon>
        <taxon>Oceanospirillales</taxon>
        <taxon>Halomonadaceae</taxon>
        <taxon>Vreelandella</taxon>
    </lineage>
</organism>
<dbReference type="Proteomes" id="UP000198505">
    <property type="component" value="Unassembled WGS sequence"/>
</dbReference>
<keyword evidence="2" id="KW-1185">Reference proteome</keyword>